<reference evidence="8 9" key="1">
    <citation type="submission" date="2019-03" db="EMBL/GenBank/DDBJ databases">
        <title>Sequencing 23 genomes of Wallemia ichthyophaga.</title>
        <authorList>
            <person name="Gostincar C."/>
        </authorList>
    </citation>
    <scope>NUCLEOTIDE SEQUENCE [LARGE SCALE GENOMIC DNA]</scope>
    <source>
        <strain evidence="8 9">EXF-5753</strain>
    </source>
</reference>
<keyword evidence="2 4" id="KW-0072">Autophagy</keyword>
<proteinExistence type="inferred from homology"/>
<comment type="subunit">
    <text evidence="4">Homodimer.</text>
</comment>
<keyword evidence="3 5" id="KW-0175">Coiled coil</keyword>
<dbReference type="PANTHER" id="PTHR13222">
    <property type="entry name" value="RB1-INDUCIBLE COILED-COIL"/>
    <property type="match status" value="1"/>
</dbReference>
<dbReference type="InterPro" id="IPR040040">
    <property type="entry name" value="ATG11"/>
</dbReference>
<evidence type="ECO:0000256" key="4">
    <source>
        <dbReference type="RuleBase" id="RU367075"/>
    </source>
</evidence>
<dbReference type="Proteomes" id="UP000310189">
    <property type="component" value="Unassembled WGS sequence"/>
</dbReference>
<dbReference type="PROSITE" id="PS50192">
    <property type="entry name" value="T_SNARE"/>
    <property type="match status" value="1"/>
</dbReference>
<dbReference type="Pfam" id="PF10377">
    <property type="entry name" value="ATG11"/>
    <property type="match status" value="1"/>
</dbReference>
<feature type="compositionally biased region" description="Polar residues" evidence="6">
    <location>
        <begin position="19"/>
        <end position="31"/>
    </location>
</feature>
<comment type="similarity">
    <text evidence="1 4">Belongs to the ATG11 family.</text>
</comment>
<protein>
    <recommendedName>
        <fullName evidence="4">Autophagy-related protein 11</fullName>
    </recommendedName>
</protein>
<keyword evidence="4" id="KW-0926">Vacuole</keyword>
<keyword evidence="4" id="KW-0813">Transport</keyword>
<evidence type="ECO:0000256" key="3">
    <source>
        <dbReference type="ARBA" id="ARBA00023054"/>
    </source>
</evidence>
<dbReference type="SUPFAM" id="SSF58038">
    <property type="entry name" value="SNARE fusion complex"/>
    <property type="match status" value="1"/>
</dbReference>
<dbReference type="GO" id="GO:0034727">
    <property type="term" value="P:piecemeal microautophagy of the nucleus"/>
    <property type="evidence" value="ECO:0007669"/>
    <property type="project" value="TreeGrafter"/>
</dbReference>
<evidence type="ECO:0000259" key="7">
    <source>
        <dbReference type="PROSITE" id="PS50192"/>
    </source>
</evidence>
<feature type="compositionally biased region" description="Polar residues" evidence="6">
    <location>
        <begin position="1108"/>
        <end position="1127"/>
    </location>
</feature>
<dbReference type="GO" id="GO:0019901">
    <property type="term" value="F:protein kinase binding"/>
    <property type="evidence" value="ECO:0007669"/>
    <property type="project" value="TreeGrafter"/>
</dbReference>
<dbReference type="GO" id="GO:0034045">
    <property type="term" value="C:phagophore assembly site membrane"/>
    <property type="evidence" value="ECO:0007669"/>
    <property type="project" value="UniProtKB-SubCell"/>
</dbReference>
<dbReference type="GO" id="GO:1903599">
    <property type="term" value="P:positive regulation of autophagy of mitochondrion"/>
    <property type="evidence" value="ECO:0007669"/>
    <property type="project" value="UniProtKB-UniRule"/>
</dbReference>
<feature type="region of interest" description="Disordered" evidence="6">
    <location>
        <begin position="19"/>
        <end position="49"/>
    </location>
</feature>
<feature type="compositionally biased region" description="Low complexity" evidence="6">
    <location>
        <begin position="1147"/>
        <end position="1179"/>
    </location>
</feature>
<dbReference type="GO" id="GO:0060090">
    <property type="term" value="F:molecular adaptor activity"/>
    <property type="evidence" value="ECO:0007669"/>
    <property type="project" value="TreeGrafter"/>
</dbReference>
<feature type="compositionally biased region" description="Low complexity" evidence="6">
    <location>
        <begin position="1217"/>
        <end position="1238"/>
    </location>
</feature>
<dbReference type="AlphaFoldDB" id="A0A4T0FXI1"/>
<feature type="coiled-coil region" evidence="5">
    <location>
        <begin position="754"/>
        <end position="812"/>
    </location>
</feature>
<evidence type="ECO:0000256" key="2">
    <source>
        <dbReference type="ARBA" id="ARBA00023006"/>
    </source>
</evidence>
<feature type="region of interest" description="Disordered" evidence="6">
    <location>
        <begin position="1076"/>
        <end position="1257"/>
    </location>
</feature>
<feature type="domain" description="T-SNARE coiled-coil homology" evidence="7">
    <location>
        <begin position="132"/>
        <end position="194"/>
    </location>
</feature>
<evidence type="ECO:0000313" key="9">
    <source>
        <dbReference type="Proteomes" id="UP000310189"/>
    </source>
</evidence>
<organism evidence="8 9">
    <name type="scientific">Wallemia hederae</name>
    <dbReference type="NCBI Taxonomy" id="1540922"/>
    <lineage>
        <taxon>Eukaryota</taxon>
        <taxon>Fungi</taxon>
        <taxon>Dikarya</taxon>
        <taxon>Basidiomycota</taxon>
        <taxon>Wallemiomycotina</taxon>
        <taxon>Wallemiomycetes</taxon>
        <taxon>Wallemiales</taxon>
        <taxon>Wallemiaceae</taxon>
        <taxon>Wallemia</taxon>
    </lineage>
</organism>
<dbReference type="OrthoDB" id="447953at2759"/>
<feature type="compositionally biased region" description="Gly residues" evidence="6">
    <location>
        <begin position="1081"/>
        <end position="1106"/>
    </location>
</feature>
<dbReference type="GO" id="GO:0005774">
    <property type="term" value="C:vacuolar membrane"/>
    <property type="evidence" value="ECO:0007669"/>
    <property type="project" value="UniProtKB-SubCell"/>
</dbReference>
<dbReference type="GO" id="GO:0061709">
    <property type="term" value="P:reticulophagy"/>
    <property type="evidence" value="ECO:0007669"/>
    <property type="project" value="TreeGrafter"/>
</dbReference>
<dbReference type="GO" id="GO:0000422">
    <property type="term" value="P:autophagy of mitochondrion"/>
    <property type="evidence" value="ECO:0007669"/>
    <property type="project" value="TreeGrafter"/>
</dbReference>
<comment type="function">
    <text evidence="4">Involved in cytoplasm to vacuole transport (Cvt), pexophagy, mitophagy and nucleophagy. Recruits mitochondria for their selective degradation via autophagy (mitophagy) during starvation. Works as scaffold proteins that recruit ATG proteins to the pre-autophagosome (PAS), the site of vesicle/autophagosome formation. Required for the Cvt vesicles completion.</text>
</comment>
<sequence>MIRGVKALRIARSSNTIRLYSSKQSNENNTEQQPQQPKQDKQPKKSVKEIDDEMLSKLKDRDPGQEEIEEGELADCVRAACTKIFFRQYRWWIEASCTRAEVQIDLRYTRLSITIAGCEFKALFHTTMSAAATRRFEDDERWNDLESSLHNIHSQSLLINQESSEQNTLLGNLSDFIDKIDNKMGGARKYFDKLSVTKHLHSGADCNSCNFIHRPHPHLIRHLLLSRLLSSPYYVMRLVNSLNGEETRFENLDDNSLVLDESGVEVEDVERFQSEETTLYLFNRHQLRSSYKDSVELYSGPLDSINHYLSAAHFHYERSDFLYSTAINRHNSILVALLYIKNQLSLLENLRGELDASSSTLLVQHTQLLRHHQFHMHLVSSIPVNPKLVKNRSRHLGDYISNQKMEQIYAQSLESHTHHHQQHQSLDELWVDIDNELSDIETQLQGFGFEEFHNALTEAADSLERTGQLNMSEREHLDELDGYLKEDVITLTNLKNSQPHLEYLSRLSYLHLQLTDVSNKMQQFKQSLGTQSTFQHLTRLKAMPTAYVSLIAELARRNAFDAHYKEKVSDIAELLADESRKEEIRRLTLMDFSSVSVSNSNHSTSTAAATAILESQSEDYIKLAAIKPARFLPFDVSAFESTLNQPEVSLRGGTFSVRIALEELVEVVDVIKRAIDEFDGVEKDPNTHSVEMSSINNINASQSHHIDTSAFLPLFAVYESTVAYIRNLDLEWERRASGILLPQSTKSNDIDQFRQDHEKEIAAMRAEHSAALQKQKEERECMLSDLASREEVTAMRNRLSELEMRNVELEGSVEASGRVIRARDETIAELKHHHEEMMTMRDQEVRHLRSEMDADHAVLSRHLEMANHEMARKGDDLTALRKQHTGVIEALNKLFTKGAEKETGGINNVLMNFSTQSTATNTLSHTLSPTSPQPPPHFITQAHLSHHIHNAHEDPQDLISKVTTYVRRWQKEAKVNRERAKEKLAFRNFARGDLALFLPTRNATAKPWAAFNISFPHYFLKPTSQQAETLRSREWTVARITNIDEKVVESTTDNPFGLGVGVKYFLLDVEIWQPKHRRSGGGKGGGVGGGGGIGGVGEAGGSGAGGEESQTQPQTHTRTHSIANPFTTDVGGSPSEPTTLKTRRAESAASAASASSAASSRTRSSISQQPPPNLLSQSPGVTTTLTRTLSEQQEQKTGGRVSAPTLSSDVSRDVRNGRSGSVGSTTTTTNNTTTSVTGAAQDLLRSSLKRQQHSPSM</sequence>
<keyword evidence="4" id="KW-0472">Membrane</keyword>
<evidence type="ECO:0000313" key="8">
    <source>
        <dbReference type="EMBL" id="TIA92494.1"/>
    </source>
</evidence>
<name>A0A4T0FXI1_9BASI</name>
<evidence type="ECO:0000256" key="6">
    <source>
        <dbReference type="SAM" id="MobiDB-lite"/>
    </source>
</evidence>
<dbReference type="Gene3D" id="1.20.5.110">
    <property type="match status" value="1"/>
</dbReference>
<evidence type="ECO:0000256" key="1">
    <source>
        <dbReference type="ARBA" id="ARBA00009729"/>
    </source>
</evidence>
<dbReference type="GO" id="GO:1990316">
    <property type="term" value="C:Atg1/ULK1 kinase complex"/>
    <property type="evidence" value="ECO:0007669"/>
    <property type="project" value="TreeGrafter"/>
</dbReference>
<dbReference type="GO" id="GO:0000045">
    <property type="term" value="P:autophagosome assembly"/>
    <property type="evidence" value="ECO:0007669"/>
    <property type="project" value="UniProtKB-UniRule"/>
</dbReference>
<dbReference type="EMBL" id="SPNW01000006">
    <property type="protein sequence ID" value="TIA92494.1"/>
    <property type="molecule type" value="Genomic_DNA"/>
</dbReference>
<dbReference type="PANTHER" id="PTHR13222:SF1">
    <property type="entry name" value="RB1-INDUCIBLE COILED-COIL PROTEIN 1"/>
    <property type="match status" value="1"/>
</dbReference>
<dbReference type="GO" id="GO:0015031">
    <property type="term" value="P:protein transport"/>
    <property type="evidence" value="ECO:0007669"/>
    <property type="project" value="UniProtKB-KW"/>
</dbReference>
<comment type="subcellular location">
    <subcellularLocation>
        <location evidence="4">Preautophagosomal structure membrane</location>
        <topology evidence="4">Peripheral membrane protein</topology>
    </subcellularLocation>
    <subcellularLocation>
        <location evidence="4">Vacuole membrane</location>
        <topology evidence="4">Peripheral membrane protein</topology>
    </subcellularLocation>
    <text evidence="4">During pexophagy, accumulates in the vacuolar membrane region, where the peroxisomes contact the vacuole.</text>
</comment>
<keyword evidence="9" id="KW-1185">Reference proteome</keyword>
<dbReference type="GO" id="GO:0034517">
    <property type="term" value="P:ribophagy"/>
    <property type="evidence" value="ECO:0007669"/>
    <property type="project" value="TreeGrafter"/>
</dbReference>
<keyword evidence="4" id="KW-0653">Protein transport</keyword>
<feature type="compositionally biased region" description="Basic residues" evidence="6">
    <location>
        <begin position="1247"/>
        <end position="1257"/>
    </location>
</feature>
<dbReference type="InterPro" id="IPR000727">
    <property type="entry name" value="T_SNARE_dom"/>
</dbReference>
<dbReference type="InterPro" id="IPR019460">
    <property type="entry name" value="Atg11_C"/>
</dbReference>
<comment type="caution">
    <text evidence="8">The sequence shown here is derived from an EMBL/GenBank/DDBJ whole genome shotgun (WGS) entry which is preliminary data.</text>
</comment>
<accession>A0A4T0FXI1</accession>
<gene>
    <name evidence="8" type="ORF">E3P99_00612</name>
</gene>
<feature type="compositionally biased region" description="Polar residues" evidence="6">
    <location>
        <begin position="1180"/>
        <end position="1196"/>
    </location>
</feature>
<feature type="compositionally biased region" description="Basic and acidic residues" evidence="6">
    <location>
        <begin position="38"/>
        <end position="49"/>
    </location>
</feature>
<evidence type="ECO:0000256" key="5">
    <source>
        <dbReference type="SAM" id="Coils"/>
    </source>
</evidence>